<keyword evidence="1" id="KW-0482">Metalloprotease</keyword>
<organism evidence="1 2">
    <name type="scientific">Oopsacas minuta</name>
    <dbReference type="NCBI Taxonomy" id="111878"/>
    <lineage>
        <taxon>Eukaryota</taxon>
        <taxon>Metazoa</taxon>
        <taxon>Porifera</taxon>
        <taxon>Hexactinellida</taxon>
        <taxon>Hexasterophora</taxon>
        <taxon>Lyssacinosida</taxon>
        <taxon>Leucopsacidae</taxon>
        <taxon>Oopsacas</taxon>
    </lineage>
</organism>
<gene>
    <name evidence="1" type="ORF">LOD99_15207</name>
</gene>
<evidence type="ECO:0000313" key="2">
    <source>
        <dbReference type="Proteomes" id="UP001165289"/>
    </source>
</evidence>
<dbReference type="Proteomes" id="UP001165289">
    <property type="component" value="Unassembled WGS sequence"/>
</dbReference>
<dbReference type="PANTHER" id="PTHR45749">
    <property type="match status" value="1"/>
</dbReference>
<dbReference type="AlphaFoldDB" id="A0AAV7KCH1"/>
<keyword evidence="2" id="KW-1185">Reference proteome</keyword>
<keyword evidence="1" id="KW-0378">Hydrolase</keyword>
<dbReference type="EMBL" id="JAKMXF010000088">
    <property type="protein sequence ID" value="KAI6658405.1"/>
    <property type="molecule type" value="Genomic_DNA"/>
</dbReference>
<dbReference type="PANTHER" id="PTHR45749:SF21">
    <property type="entry name" value="DUF4371 DOMAIN-CONTAINING PROTEIN"/>
    <property type="match status" value="1"/>
</dbReference>
<sequence>MTDEVTHPHSNQEILSVCLKLLDGNEIREFFFDFVHLERETGETIASAIIENLKHNHVDLTKARGQSYDSAACISSDKVGVHTRIRQVSPCALHDIEDEYNSWYEEVIHFASKVGVNITSPRGAGPRSSRQIYRANAPSTCPKEYYLRNLAIPFADYLLAEFNSRFNTEDRKGIEILALLPGAITLGAVDLESVVIGLMFWGPDQPFSSSLRSEMKEWQRY</sequence>
<protein>
    <submittedName>
        <fullName evidence="1">A disintegrin and metalloproteinase with thrombospondin motifs 3-like</fullName>
    </submittedName>
</protein>
<accession>A0AAV7KCH1</accession>
<proteinExistence type="predicted"/>
<keyword evidence="1" id="KW-0645">Protease</keyword>
<comment type="caution">
    <text evidence="1">The sequence shown here is derived from an EMBL/GenBank/DDBJ whole genome shotgun (WGS) entry which is preliminary data.</text>
</comment>
<evidence type="ECO:0000313" key="1">
    <source>
        <dbReference type="EMBL" id="KAI6658405.1"/>
    </source>
</evidence>
<dbReference type="GO" id="GO:0008237">
    <property type="term" value="F:metallopeptidase activity"/>
    <property type="evidence" value="ECO:0007669"/>
    <property type="project" value="UniProtKB-KW"/>
</dbReference>
<reference evidence="1 2" key="1">
    <citation type="journal article" date="2023" name="BMC Biol.">
        <title>The compact genome of the sponge Oopsacas minuta (Hexactinellida) is lacking key metazoan core genes.</title>
        <authorList>
            <person name="Santini S."/>
            <person name="Schenkelaars Q."/>
            <person name="Jourda C."/>
            <person name="Duchesne M."/>
            <person name="Belahbib H."/>
            <person name="Rocher C."/>
            <person name="Selva M."/>
            <person name="Riesgo A."/>
            <person name="Vervoort M."/>
            <person name="Leys S.P."/>
            <person name="Kodjabachian L."/>
            <person name="Le Bivic A."/>
            <person name="Borchiellini C."/>
            <person name="Claverie J.M."/>
            <person name="Renard E."/>
        </authorList>
    </citation>
    <scope>NUCLEOTIDE SEQUENCE [LARGE SCALE GENOMIC DNA]</scope>
    <source>
        <strain evidence="1">SPO-2</strain>
    </source>
</reference>
<name>A0AAV7KCH1_9METZ</name>